<sequence>MSSPNGSQRATVSRSMSPPQPMTSDVIQRALLDTKIVENELLMSVASIRLSIGGCLAVCLLDNRESSYDIDCVFDLNLAVVEDYADEFRATIAKVALNGGFGEQWLNRQIEIFISRSRRHDLFLESVDQGIIVYSGLNLTVFASRLDWAPERKMRRVSHAHDRRGNKIVDISDAAALIRYLVRQANKLLSFEYVRGLNYSDFDIEPADGALREVAKYYAETYGAVGLADMVWDPEPERNRYNYQNLDMKWVWY</sequence>
<evidence type="ECO:0000313" key="3">
    <source>
        <dbReference type="Proteomes" id="UP001498421"/>
    </source>
</evidence>
<reference evidence="2 3" key="1">
    <citation type="journal article" date="2025" name="Microbiol. Resour. Announc.">
        <title>Draft genome sequences for Neonectria magnoliae and Neonectria punicea, canker pathogens of Liriodendron tulipifera and Acer saccharum in West Virginia.</title>
        <authorList>
            <person name="Petronek H.M."/>
            <person name="Kasson M.T."/>
            <person name="Metheny A.M."/>
            <person name="Stauder C.M."/>
            <person name="Lovett B."/>
            <person name="Lynch S.C."/>
            <person name="Garnas J.R."/>
            <person name="Kasson L.R."/>
            <person name="Stajich J.E."/>
        </authorList>
    </citation>
    <scope>NUCLEOTIDE SEQUENCE [LARGE SCALE GENOMIC DNA]</scope>
    <source>
        <strain evidence="2 3">NRRL 64651</strain>
    </source>
</reference>
<comment type="caution">
    <text evidence="2">The sequence shown here is derived from an EMBL/GenBank/DDBJ whole genome shotgun (WGS) entry which is preliminary data.</text>
</comment>
<name>A0ABR1IF24_9HYPO</name>
<protein>
    <submittedName>
        <fullName evidence="2">Uncharacterized protein</fullName>
    </submittedName>
</protein>
<organism evidence="2 3">
    <name type="scientific">Neonectria magnoliae</name>
    <dbReference type="NCBI Taxonomy" id="2732573"/>
    <lineage>
        <taxon>Eukaryota</taxon>
        <taxon>Fungi</taxon>
        <taxon>Dikarya</taxon>
        <taxon>Ascomycota</taxon>
        <taxon>Pezizomycotina</taxon>
        <taxon>Sordariomycetes</taxon>
        <taxon>Hypocreomycetidae</taxon>
        <taxon>Hypocreales</taxon>
        <taxon>Nectriaceae</taxon>
        <taxon>Neonectria</taxon>
    </lineage>
</organism>
<gene>
    <name evidence="2" type="ORF">QQZ08_001790</name>
</gene>
<evidence type="ECO:0000313" key="2">
    <source>
        <dbReference type="EMBL" id="KAK7431572.1"/>
    </source>
</evidence>
<proteinExistence type="predicted"/>
<evidence type="ECO:0000256" key="1">
    <source>
        <dbReference type="SAM" id="MobiDB-lite"/>
    </source>
</evidence>
<accession>A0ABR1IF24</accession>
<dbReference type="EMBL" id="JAZAVK010000010">
    <property type="protein sequence ID" value="KAK7431572.1"/>
    <property type="molecule type" value="Genomic_DNA"/>
</dbReference>
<feature type="region of interest" description="Disordered" evidence="1">
    <location>
        <begin position="1"/>
        <end position="22"/>
    </location>
</feature>
<keyword evidence="3" id="KW-1185">Reference proteome</keyword>
<dbReference type="Proteomes" id="UP001498421">
    <property type="component" value="Unassembled WGS sequence"/>
</dbReference>